<organism evidence="1 2">
    <name type="scientific">Oscillibacter valericigenes</name>
    <dbReference type="NCBI Taxonomy" id="351091"/>
    <lineage>
        <taxon>Bacteria</taxon>
        <taxon>Bacillati</taxon>
        <taxon>Bacillota</taxon>
        <taxon>Clostridia</taxon>
        <taxon>Eubacteriales</taxon>
        <taxon>Oscillospiraceae</taxon>
        <taxon>Oscillibacter</taxon>
    </lineage>
</organism>
<accession>A0ABS2FXU8</accession>
<evidence type="ECO:0000313" key="2">
    <source>
        <dbReference type="Proteomes" id="UP000719500"/>
    </source>
</evidence>
<reference evidence="1 2" key="1">
    <citation type="journal article" date="2021" name="Sci. Rep.">
        <title>The distribution of antibiotic resistance genes in chicken gut microbiota commensals.</title>
        <authorList>
            <person name="Juricova H."/>
            <person name="Matiasovicova J."/>
            <person name="Kubasova T."/>
            <person name="Cejkova D."/>
            <person name="Rychlik I."/>
        </authorList>
    </citation>
    <scope>NUCLEOTIDE SEQUENCE [LARGE SCALE GENOMIC DNA]</scope>
    <source>
        <strain evidence="1 2">An411</strain>
    </source>
</reference>
<dbReference type="RefSeq" id="WP_204805822.1">
    <property type="nucleotide sequence ID" value="NZ_JACSNX010000041.1"/>
</dbReference>
<proteinExistence type="predicted"/>
<dbReference type="EMBL" id="JACSNX010000041">
    <property type="protein sequence ID" value="MBM6852497.1"/>
    <property type="molecule type" value="Genomic_DNA"/>
</dbReference>
<dbReference type="Proteomes" id="UP000719500">
    <property type="component" value="Unassembled WGS sequence"/>
</dbReference>
<name>A0ABS2FXU8_9FIRM</name>
<gene>
    <name evidence="1" type="ORF">H9X91_13765</name>
</gene>
<comment type="caution">
    <text evidence="1">The sequence shown here is derived from an EMBL/GenBank/DDBJ whole genome shotgun (WGS) entry which is preliminary data.</text>
</comment>
<sequence>MNQTANYQLCQWDPTDRILMEDFNSDNRETDAALKANADAIAAETTARASGDLWVRLLDLTVEAETQKWDIDLSGIDLTKYQKLLLCPHLKGNTDQWVYVHINGTETECGQVPMVNEPARQNFGVNELIFLPELPKLYILQMGATSIVANPGFAGVRTVELGAGATHIDTLGLWFNGVAYRILEGSSIQIYGFRR</sequence>
<keyword evidence="2" id="KW-1185">Reference proteome</keyword>
<protein>
    <submittedName>
        <fullName evidence="1">Uncharacterized protein</fullName>
    </submittedName>
</protein>
<evidence type="ECO:0000313" key="1">
    <source>
        <dbReference type="EMBL" id="MBM6852497.1"/>
    </source>
</evidence>